<dbReference type="EMBL" id="GGEC01085226">
    <property type="protein sequence ID" value="MBX65710.1"/>
    <property type="molecule type" value="Transcribed_RNA"/>
</dbReference>
<accession>A0A2P2QF98</accession>
<protein>
    <submittedName>
        <fullName evidence="1">Uncharacterized protein</fullName>
    </submittedName>
</protein>
<sequence length="10" mass="1227">MTICLFKEKN</sequence>
<proteinExistence type="predicted"/>
<name>A0A2P2QF98_RHIMU</name>
<evidence type="ECO:0000313" key="1">
    <source>
        <dbReference type="EMBL" id="MBX65710.1"/>
    </source>
</evidence>
<reference evidence="1" key="1">
    <citation type="submission" date="2018-02" db="EMBL/GenBank/DDBJ databases">
        <title>Rhizophora mucronata_Transcriptome.</title>
        <authorList>
            <person name="Meera S.P."/>
            <person name="Sreeshan A."/>
            <person name="Augustine A."/>
        </authorList>
    </citation>
    <scope>NUCLEOTIDE SEQUENCE</scope>
    <source>
        <tissue evidence="1">Leaf</tissue>
    </source>
</reference>
<organism evidence="1">
    <name type="scientific">Rhizophora mucronata</name>
    <name type="common">Asiatic mangrove</name>
    <dbReference type="NCBI Taxonomy" id="61149"/>
    <lineage>
        <taxon>Eukaryota</taxon>
        <taxon>Viridiplantae</taxon>
        <taxon>Streptophyta</taxon>
        <taxon>Embryophyta</taxon>
        <taxon>Tracheophyta</taxon>
        <taxon>Spermatophyta</taxon>
        <taxon>Magnoliopsida</taxon>
        <taxon>eudicotyledons</taxon>
        <taxon>Gunneridae</taxon>
        <taxon>Pentapetalae</taxon>
        <taxon>rosids</taxon>
        <taxon>fabids</taxon>
        <taxon>Malpighiales</taxon>
        <taxon>Rhizophoraceae</taxon>
        <taxon>Rhizophora</taxon>
    </lineage>
</organism>